<sequence length="269" mass="29262">MIQSLRALALAVAAVAALQASGARSEIQPSSVKTDERIRTVPFQRDNIVYLAGMMGVSTMIVFNEDERIATVAMGDTVGWQAVPDQSKQFLFIKPLEPNAVTNMNVVTTKRVYTFMLTGARPGNTRTAVIKLRFSYPEDAGNAKLLAAAKENASMPNIKAALASPAGLNYDYGFKGTVDNRPTMVFDDGKKTFFQFGGALPAVFAVKSDGSETLVNFRREGDYIVVDEVSRQWTLRNGDIATCVFNMKKTTRKPVVIVGADDHGGGHDR</sequence>
<feature type="chain" id="PRO_5042538027" evidence="3">
    <location>
        <begin position="23"/>
        <end position="269"/>
    </location>
</feature>
<dbReference type="Gene3D" id="2.60.40.2500">
    <property type="match status" value="1"/>
</dbReference>
<evidence type="ECO:0000256" key="1">
    <source>
        <dbReference type="ARBA" id="ARBA00006135"/>
    </source>
</evidence>
<evidence type="ECO:0000313" key="5">
    <source>
        <dbReference type="Proteomes" id="UP001255601"/>
    </source>
</evidence>
<dbReference type="CDD" id="cd06911">
    <property type="entry name" value="VirB9_CagX_TrbG"/>
    <property type="match status" value="1"/>
</dbReference>
<comment type="similarity">
    <text evidence="1">Belongs to the TrbG/VirB9 family.</text>
</comment>
<proteinExistence type="inferred from homology"/>
<dbReference type="AlphaFoldDB" id="A0AAJ2BCL6"/>
<accession>A0AAJ2BCL6</accession>
<evidence type="ECO:0000313" key="4">
    <source>
        <dbReference type="EMBL" id="MDR6100491.1"/>
    </source>
</evidence>
<feature type="signal peptide" evidence="3">
    <location>
        <begin position="1"/>
        <end position="22"/>
    </location>
</feature>
<gene>
    <name evidence="4" type="ORF">QE369_000669</name>
</gene>
<dbReference type="InterPro" id="IPR010258">
    <property type="entry name" value="Conjugal_tfr_TrbG/VirB9/CagX"/>
</dbReference>
<evidence type="ECO:0000256" key="3">
    <source>
        <dbReference type="SAM" id="SignalP"/>
    </source>
</evidence>
<protein>
    <submittedName>
        <fullName evidence="4">Type IV secretion system protein VirB9</fullName>
    </submittedName>
</protein>
<dbReference type="InterPro" id="IPR038161">
    <property type="entry name" value="VirB9/CagX/TrbG_C_sf"/>
</dbReference>
<evidence type="ECO:0000256" key="2">
    <source>
        <dbReference type="ARBA" id="ARBA00022729"/>
    </source>
</evidence>
<organism evidence="4 5">
    <name type="scientific">Agrobacterium larrymoorei</name>
    <dbReference type="NCBI Taxonomy" id="160699"/>
    <lineage>
        <taxon>Bacteria</taxon>
        <taxon>Pseudomonadati</taxon>
        <taxon>Pseudomonadota</taxon>
        <taxon>Alphaproteobacteria</taxon>
        <taxon>Hyphomicrobiales</taxon>
        <taxon>Rhizobiaceae</taxon>
        <taxon>Rhizobium/Agrobacterium group</taxon>
        <taxon>Agrobacterium</taxon>
    </lineage>
</organism>
<dbReference type="Proteomes" id="UP001255601">
    <property type="component" value="Unassembled WGS sequence"/>
</dbReference>
<keyword evidence="2 3" id="KW-0732">Signal</keyword>
<dbReference type="InterPro" id="IPR033645">
    <property type="entry name" value="VirB9/CagX/TrbG_C"/>
</dbReference>
<comment type="caution">
    <text evidence="4">The sequence shown here is derived from an EMBL/GenBank/DDBJ whole genome shotgun (WGS) entry which is preliminary data.</text>
</comment>
<dbReference type="RefSeq" id="WP_309769551.1">
    <property type="nucleotide sequence ID" value="NZ_JAVIZC010000001.1"/>
</dbReference>
<name>A0AAJ2BCL6_9HYPH</name>
<reference evidence="4" key="1">
    <citation type="submission" date="2023-08" db="EMBL/GenBank/DDBJ databases">
        <title>Functional and genomic diversity of the sorghum phyllosphere microbiome.</title>
        <authorList>
            <person name="Shade A."/>
        </authorList>
    </citation>
    <scope>NUCLEOTIDE SEQUENCE</scope>
    <source>
        <strain evidence="4">SORGH_AS_0974</strain>
    </source>
</reference>
<dbReference type="EMBL" id="JAVIZC010000001">
    <property type="protein sequence ID" value="MDR6100491.1"/>
    <property type="molecule type" value="Genomic_DNA"/>
</dbReference>
<dbReference type="Pfam" id="PF03524">
    <property type="entry name" value="CagX"/>
    <property type="match status" value="1"/>
</dbReference>